<name>A0A0D0DM62_9AGAM</name>
<proteinExistence type="predicted"/>
<evidence type="ECO:0000313" key="3">
    <source>
        <dbReference type="Proteomes" id="UP000054538"/>
    </source>
</evidence>
<accession>A0A0D0DM62</accession>
<dbReference type="Proteomes" id="UP000054538">
    <property type="component" value="Unassembled WGS sequence"/>
</dbReference>
<evidence type="ECO:0000256" key="1">
    <source>
        <dbReference type="SAM" id="Phobius"/>
    </source>
</evidence>
<sequence length="87" mass="9771">MLLGSDLFDHQIKCSFLSMLSLMSGCVFCGEPFSFCLMLLIGHSLFVMLNCNMELSKPLFCLIVNIRDIGFPVWLGQDAFLELLSKS</sequence>
<dbReference type="InParanoid" id="A0A0D0DM62"/>
<organism evidence="2 3">
    <name type="scientific">Paxillus rubicundulus Ve08.2h10</name>
    <dbReference type="NCBI Taxonomy" id="930991"/>
    <lineage>
        <taxon>Eukaryota</taxon>
        <taxon>Fungi</taxon>
        <taxon>Dikarya</taxon>
        <taxon>Basidiomycota</taxon>
        <taxon>Agaricomycotina</taxon>
        <taxon>Agaricomycetes</taxon>
        <taxon>Agaricomycetidae</taxon>
        <taxon>Boletales</taxon>
        <taxon>Paxilineae</taxon>
        <taxon>Paxillaceae</taxon>
        <taxon>Paxillus</taxon>
    </lineage>
</organism>
<dbReference type="EMBL" id="KN825259">
    <property type="protein sequence ID" value="KIK92643.1"/>
    <property type="molecule type" value="Genomic_DNA"/>
</dbReference>
<keyword evidence="1" id="KW-1133">Transmembrane helix</keyword>
<dbReference type="AlphaFoldDB" id="A0A0D0DM62"/>
<evidence type="ECO:0000313" key="2">
    <source>
        <dbReference type="EMBL" id="KIK92643.1"/>
    </source>
</evidence>
<reference evidence="2 3" key="1">
    <citation type="submission" date="2014-04" db="EMBL/GenBank/DDBJ databases">
        <authorList>
            <consortium name="DOE Joint Genome Institute"/>
            <person name="Kuo A."/>
            <person name="Kohler A."/>
            <person name="Jargeat P."/>
            <person name="Nagy L.G."/>
            <person name="Floudas D."/>
            <person name="Copeland A."/>
            <person name="Barry K.W."/>
            <person name="Cichocki N."/>
            <person name="Veneault-Fourrey C."/>
            <person name="LaButti K."/>
            <person name="Lindquist E.A."/>
            <person name="Lipzen A."/>
            <person name="Lundell T."/>
            <person name="Morin E."/>
            <person name="Murat C."/>
            <person name="Sun H."/>
            <person name="Tunlid A."/>
            <person name="Henrissat B."/>
            <person name="Grigoriev I.V."/>
            <person name="Hibbett D.S."/>
            <person name="Martin F."/>
            <person name="Nordberg H.P."/>
            <person name="Cantor M.N."/>
            <person name="Hua S.X."/>
        </authorList>
    </citation>
    <scope>NUCLEOTIDE SEQUENCE [LARGE SCALE GENOMIC DNA]</scope>
    <source>
        <strain evidence="2 3">Ve08.2h10</strain>
    </source>
</reference>
<keyword evidence="1" id="KW-0472">Membrane</keyword>
<protein>
    <submittedName>
        <fullName evidence="2">Uncharacterized protein</fullName>
    </submittedName>
</protein>
<feature type="transmembrane region" description="Helical" evidence="1">
    <location>
        <begin position="20"/>
        <end position="49"/>
    </location>
</feature>
<reference evidence="3" key="2">
    <citation type="submission" date="2015-01" db="EMBL/GenBank/DDBJ databases">
        <title>Evolutionary Origins and Diversification of the Mycorrhizal Mutualists.</title>
        <authorList>
            <consortium name="DOE Joint Genome Institute"/>
            <consortium name="Mycorrhizal Genomics Consortium"/>
            <person name="Kohler A."/>
            <person name="Kuo A."/>
            <person name="Nagy L.G."/>
            <person name="Floudas D."/>
            <person name="Copeland A."/>
            <person name="Barry K.W."/>
            <person name="Cichocki N."/>
            <person name="Veneault-Fourrey C."/>
            <person name="LaButti K."/>
            <person name="Lindquist E.A."/>
            <person name="Lipzen A."/>
            <person name="Lundell T."/>
            <person name="Morin E."/>
            <person name="Murat C."/>
            <person name="Riley R."/>
            <person name="Ohm R."/>
            <person name="Sun H."/>
            <person name="Tunlid A."/>
            <person name="Henrissat B."/>
            <person name="Grigoriev I.V."/>
            <person name="Hibbett D.S."/>
            <person name="Martin F."/>
        </authorList>
    </citation>
    <scope>NUCLEOTIDE SEQUENCE [LARGE SCALE GENOMIC DNA]</scope>
    <source>
        <strain evidence="3">Ve08.2h10</strain>
    </source>
</reference>
<gene>
    <name evidence="2" type="ORF">PAXRUDRAFT_562674</name>
</gene>
<keyword evidence="1" id="KW-0812">Transmembrane</keyword>
<keyword evidence="3" id="KW-1185">Reference proteome</keyword>
<dbReference type="HOGENOM" id="CLU_2484008_0_0_1"/>